<dbReference type="Proteomes" id="UP000309997">
    <property type="component" value="Unassembled WGS sequence"/>
</dbReference>
<proteinExistence type="predicted"/>
<keyword evidence="2" id="KW-1185">Reference proteome</keyword>
<protein>
    <submittedName>
        <fullName evidence="1">Uncharacterized protein</fullName>
    </submittedName>
</protein>
<gene>
    <name evidence="1" type="ORF">D5086_020452</name>
</gene>
<sequence length="338" mass="38366">MANPPSPPPPPPTQPSDPIRIDGADEDAALSSSAYLTHQELLTRRSRRLKQLAQIFRAHYWTLMEELKIKHKEYYWIHGKSPYEEDEKNKKRKRDLNSDKENFEWNTKLGINGGGEVEAEEREEEGVRKCSASGCKARAMALTTFCYTHILSDSKQKLYKGCAYVVKSAQGRRVLCGKPALISTVPSLCPMHCQKAERLVARALKKAGLGVSSPKLLMKDKNLVISMIGRELRTLIICLGTKYFVHIRDSTVSTSNQLWYIFGTRQEKLCNIAEIVEMVQCLWFSNKPPLHTLNYKVNQVIDTVVNFLSSSFQHGAETQLKPVQPPKYEAVNGFCHRQ</sequence>
<name>A0ACC4BK23_POPAL</name>
<comment type="caution">
    <text evidence="1">The sequence shown here is derived from an EMBL/GenBank/DDBJ whole genome shotgun (WGS) entry which is preliminary data.</text>
</comment>
<evidence type="ECO:0000313" key="2">
    <source>
        <dbReference type="Proteomes" id="UP000309997"/>
    </source>
</evidence>
<organism evidence="1 2">
    <name type="scientific">Populus alba</name>
    <name type="common">White poplar</name>
    <dbReference type="NCBI Taxonomy" id="43335"/>
    <lineage>
        <taxon>Eukaryota</taxon>
        <taxon>Viridiplantae</taxon>
        <taxon>Streptophyta</taxon>
        <taxon>Embryophyta</taxon>
        <taxon>Tracheophyta</taxon>
        <taxon>Spermatophyta</taxon>
        <taxon>Magnoliopsida</taxon>
        <taxon>eudicotyledons</taxon>
        <taxon>Gunneridae</taxon>
        <taxon>Pentapetalae</taxon>
        <taxon>rosids</taxon>
        <taxon>fabids</taxon>
        <taxon>Malpighiales</taxon>
        <taxon>Salicaceae</taxon>
        <taxon>Saliceae</taxon>
        <taxon>Populus</taxon>
    </lineage>
</organism>
<reference evidence="1 2" key="1">
    <citation type="journal article" date="2024" name="Plant Biotechnol. J.">
        <title>Genome and CRISPR/Cas9 system of a widespread forest tree (Populus alba) in the world.</title>
        <authorList>
            <person name="Liu Y.J."/>
            <person name="Jiang P.F."/>
            <person name="Han X.M."/>
            <person name="Li X.Y."/>
            <person name="Wang H.M."/>
            <person name="Wang Y.J."/>
            <person name="Wang X.X."/>
            <person name="Zeng Q.Y."/>
        </authorList>
    </citation>
    <scope>NUCLEOTIDE SEQUENCE [LARGE SCALE GENOMIC DNA]</scope>
    <source>
        <strain evidence="2">cv. PAL-ZL1</strain>
    </source>
</reference>
<evidence type="ECO:0000313" key="1">
    <source>
        <dbReference type="EMBL" id="KAL3578948.1"/>
    </source>
</evidence>
<dbReference type="EMBL" id="RCHU02000010">
    <property type="protein sequence ID" value="KAL3578948.1"/>
    <property type="molecule type" value="Genomic_DNA"/>
</dbReference>
<accession>A0ACC4BK23</accession>